<dbReference type="GO" id="GO:0000166">
    <property type="term" value="F:nucleotide binding"/>
    <property type="evidence" value="ECO:0007669"/>
    <property type="project" value="UniProtKB-KW"/>
</dbReference>
<evidence type="ECO:0000256" key="8">
    <source>
        <dbReference type="ARBA" id="ARBA00023033"/>
    </source>
</evidence>
<evidence type="ECO:0000256" key="9">
    <source>
        <dbReference type="ARBA" id="ARBA00031155"/>
    </source>
</evidence>
<keyword evidence="3" id="KW-0216">Detoxification</keyword>
<dbReference type="CDD" id="cd04730">
    <property type="entry name" value="NPD_like"/>
    <property type="match status" value="1"/>
</dbReference>
<evidence type="ECO:0000256" key="7">
    <source>
        <dbReference type="ARBA" id="ARBA00023002"/>
    </source>
</evidence>
<dbReference type="EMBL" id="MTSD02000004">
    <property type="protein sequence ID" value="OOV86778.1"/>
    <property type="molecule type" value="Genomic_DNA"/>
</dbReference>
<comment type="caution">
    <text evidence="12">The sequence shown here is derived from an EMBL/GenBank/DDBJ whole genome shotgun (WGS) entry which is preliminary data.</text>
</comment>
<dbReference type="InterPro" id="IPR013785">
    <property type="entry name" value="Aldolase_TIM"/>
</dbReference>
<dbReference type="SUPFAM" id="SSF51412">
    <property type="entry name" value="Inosine monophosphate dehydrogenase (IMPDH)"/>
    <property type="match status" value="1"/>
</dbReference>
<dbReference type="Proteomes" id="UP000190064">
    <property type="component" value="Unassembled WGS sequence"/>
</dbReference>
<keyword evidence="4" id="KW-0285">Flavoprotein</keyword>
<dbReference type="PANTHER" id="PTHR42747">
    <property type="entry name" value="NITRONATE MONOOXYGENASE-RELATED"/>
    <property type="match status" value="1"/>
</dbReference>
<dbReference type="FunFam" id="3.20.20.70:FF:000154">
    <property type="entry name" value="Probable nitronate monooxygenase"/>
    <property type="match status" value="1"/>
</dbReference>
<dbReference type="PANTHER" id="PTHR42747:SF3">
    <property type="entry name" value="NITRONATE MONOOXYGENASE-RELATED"/>
    <property type="match status" value="1"/>
</dbReference>
<dbReference type="InterPro" id="IPR004136">
    <property type="entry name" value="NMO"/>
</dbReference>
<organism evidence="12 13">
    <name type="scientific">Oceanospirillum linum</name>
    <dbReference type="NCBI Taxonomy" id="966"/>
    <lineage>
        <taxon>Bacteria</taxon>
        <taxon>Pseudomonadati</taxon>
        <taxon>Pseudomonadota</taxon>
        <taxon>Gammaproteobacteria</taxon>
        <taxon>Oceanospirillales</taxon>
        <taxon>Oceanospirillaceae</taxon>
        <taxon>Oceanospirillum</taxon>
    </lineage>
</organism>
<dbReference type="Gene3D" id="3.20.20.70">
    <property type="entry name" value="Aldolase class I"/>
    <property type="match status" value="1"/>
</dbReference>
<name>A0A1T1HA97_OCELI</name>
<dbReference type="STRING" id="966.BTA35_0210740"/>
<dbReference type="GO" id="GO:0051213">
    <property type="term" value="F:dioxygenase activity"/>
    <property type="evidence" value="ECO:0007669"/>
    <property type="project" value="UniProtKB-KW"/>
</dbReference>
<evidence type="ECO:0000256" key="1">
    <source>
        <dbReference type="ARBA" id="ARBA00001917"/>
    </source>
</evidence>
<dbReference type="GO" id="GO:0009636">
    <property type="term" value="P:response to toxic substance"/>
    <property type="evidence" value="ECO:0007669"/>
    <property type="project" value="UniProtKB-KW"/>
</dbReference>
<evidence type="ECO:0000256" key="4">
    <source>
        <dbReference type="ARBA" id="ARBA00022630"/>
    </source>
</evidence>
<comment type="catalytic activity">
    <reaction evidence="10">
        <text>3 propionate 3-nitronate + 3 O2 + H2O = 3 3-oxopropanoate + 2 nitrate + nitrite + H2O2 + 3 H(+)</text>
        <dbReference type="Rhea" id="RHEA:57332"/>
        <dbReference type="ChEBI" id="CHEBI:15377"/>
        <dbReference type="ChEBI" id="CHEBI:15378"/>
        <dbReference type="ChEBI" id="CHEBI:15379"/>
        <dbReference type="ChEBI" id="CHEBI:16240"/>
        <dbReference type="ChEBI" id="CHEBI:16301"/>
        <dbReference type="ChEBI" id="CHEBI:17632"/>
        <dbReference type="ChEBI" id="CHEBI:33190"/>
        <dbReference type="ChEBI" id="CHEBI:136067"/>
    </reaction>
</comment>
<sequence length="353" mass="37711">MPTSVLQPSAAFLQERLRFPLWQAPMAGSQDSALAIAVSDAGGLGAIPCAMLSPEQVGCSLALVKGKTKRPVNVNFFCHNPPESNEAEQVAWQEVLQPYYAEMGLDPLSVSPGSGRQPFSEAYLEAIRPYQPDVVSFHFGLPDQALITEIKAWGGLIASTATTVEEGVWLQERGADFVIAQGLEAGGHRGHFLTADLECQLPVRLLVTELVSKVDLPIIAAGGIATGDDIAELLSLGASAVQLGTAFLLTPEAKTTDVHRKALKSDGVRHTAVTNLFSGRPARGMVNRLMEELGPISSQAPAFPLASQAIAPLRAAAEQQGRWDFSPLWCGLSADQCRELPAAELIRWLTAKL</sequence>
<keyword evidence="12" id="KW-0223">Dioxygenase</keyword>
<reference evidence="12" key="1">
    <citation type="submission" date="2017-02" db="EMBL/GenBank/DDBJ databases">
        <title>Draft Genome Sequence of the Salt Water Bacterium Oceanospirillum linum ATCC 11336.</title>
        <authorList>
            <person name="Trachtenberg A.M."/>
            <person name="Carney J.G."/>
            <person name="Linnane J.D."/>
            <person name="Rheaume B.A."/>
            <person name="Pitts N.L."/>
            <person name="Mykles D.L."/>
            <person name="Maclea K.S."/>
        </authorList>
    </citation>
    <scope>NUCLEOTIDE SEQUENCE [LARGE SCALE GENOMIC DNA]</scope>
    <source>
        <strain evidence="12">ATCC 11336</strain>
    </source>
</reference>
<proteinExistence type="inferred from homology"/>
<comment type="cofactor">
    <cofactor evidence="1">
        <name>FMN</name>
        <dbReference type="ChEBI" id="CHEBI:58210"/>
    </cofactor>
</comment>
<keyword evidence="8" id="KW-0503">Monooxygenase</keyword>
<dbReference type="AlphaFoldDB" id="A0A1T1HA97"/>
<dbReference type="RefSeq" id="WP_078319825.1">
    <property type="nucleotide sequence ID" value="NZ_FXTS01000005.1"/>
</dbReference>
<keyword evidence="7" id="KW-0560">Oxidoreductase</keyword>
<evidence type="ECO:0000256" key="11">
    <source>
        <dbReference type="ARBA" id="ARBA00067136"/>
    </source>
</evidence>
<dbReference type="GO" id="GO:0018580">
    <property type="term" value="F:nitronate monooxygenase activity"/>
    <property type="evidence" value="ECO:0007669"/>
    <property type="project" value="InterPro"/>
</dbReference>
<comment type="similarity">
    <text evidence="2">Belongs to the nitronate monooxygenase family. NMO class I subfamily.</text>
</comment>
<protein>
    <recommendedName>
        <fullName evidence="11">Nitronate monooxygenase</fullName>
    </recommendedName>
    <alternativeName>
        <fullName evidence="9">Propionate 3-nitronate monooxygenase</fullName>
    </alternativeName>
</protein>
<evidence type="ECO:0000256" key="3">
    <source>
        <dbReference type="ARBA" id="ARBA00022575"/>
    </source>
</evidence>
<keyword evidence="6" id="KW-0547">Nucleotide-binding</keyword>
<evidence type="ECO:0000256" key="2">
    <source>
        <dbReference type="ARBA" id="ARBA00009881"/>
    </source>
</evidence>
<evidence type="ECO:0000256" key="10">
    <source>
        <dbReference type="ARBA" id="ARBA00049401"/>
    </source>
</evidence>
<evidence type="ECO:0000313" key="12">
    <source>
        <dbReference type="EMBL" id="OOV86778.1"/>
    </source>
</evidence>
<keyword evidence="13" id="KW-1185">Reference proteome</keyword>
<keyword evidence="5" id="KW-0288">FMN</keyword>
<evidence type="ECO:0000256" key="5">
    <source>
        <dbReference type="ARBA" id="ARBA00022643"/>
    </source>
</evidence>
<evidence type="ECO:0000256" key="6">
    <source>
        <dbReference type="ARBA" id="ARBA00022741"/>
    </source>
</evidence>
<dbReference type="Pfam" id="PF03060">
    <property type="entry name" value="NMO"/>
    <property type="match status" value="1"/>
</dbReference>
<evidence type="ECO:0000313" key="13">
    <source>
        <dbReference type="Proteomes" id="UP000190064"/>
    </source>
</evidence>
<gene>
    <name evidence="12" type="ORF">BTA35_0210740</name>
</gene>
<accession>A0A1T1HA97</accession>